<name>A0A9W8EEV2_9FUNG</name>
<dbReference type="Proteomes" id="UP001151582">
    <property type="component" value="Unassembled WGS sequence"/>
</dbReference>
<dbReference type="InterPro" id="IPR013766">
    <property type="entry name" value="Thioredoxin_domain"/>
</dbReference>
<evidence type="ECO:0000256" key="9">
    <source>
        <dbReference type="RuleBase" id="RU004208"/>
    </source>
</evidence>
<dbReference type="PANTHER" id="PTHR45672">
    <property type="entry name" value="PROTEIN DISULFIDE-ISOMERASE C17H9.14C-RELATED"/>
    <property type="match status" value="1"/>
</dbReference>
<evidence type="ECO:0000313" key="12">
    <source>
        <dbReference type="EMBL" id="KAJ1985035.1"/>
    </source>
</evidence>
<keyword evidence="13" id="KW-1185">Reference proteome</keyword>
<feature type="chain" id="PRO_5040775643" description="protein disulfide-isomerase" evidence="10">
    <location>
        <begin position="25"/>
        <end position="375"/>
    </location>
</feature>
<dbReference type="InterPro" id="IPR036249">
    <property type="entry name" value="Thioredoxin-like_sf"/>
</dbReference>
<evidence type="ECO:0000256" key="3">
    <source>
        <dbReference type="ARBA" id="ARBA00012723"/>
    </source>
</evidence>
<dbReference type="InterPro" id="IPR017937">
    <property type="entry name" value="Thioredoxin_CS"/>
</dbReference>
<dbReference type="Gene3D" id="1.20.1150.12">
    <property type="entry name" value="Endoplasmic reticulum resident protein 29, C-terminal domain"/>
    <property type="match status" value="1"/>
</dbReference>
<keyword evidence="7" id="KW-0413">Isomerase</keyword>
<protein>
    <recommendedName>
        <fullName evidence="3">protein disulfide-isomerase</fullName>
        <ecNumber evidence="3">5.3.4.1</ecNumber>
    </recommendedName>
</protein>
<dbReference type="Gene3D" id="3.40.30.10">
    <property type="entry name" value="Glutaredoxin"/>
    <property type="match status" value="2"/>
</dbReference>
<dbReference type="PROSITE" id="PS51352">
    <property type="entry name" value="THIOREDOXIN_2"/>
    <property type="match status" value="2"/>
</dbReference>
<keyword evidence="4 10" id="KW-0732">Signal</keyword>
<dbReference type="EC" id="5.3.4.1" evidence="3"/>
<dbReference type="AlphaFoldDB" id="A0A9W8EEV2"/>
<dbReference type="FunFam" id="3.40.30.10:FF:000032">
    <property type="entry name" value="Protein disulfide-isomerase A6 homolog"/>
    <property type="match status" value="2"/>
</dbReference>
<dbReference type="InterPro" id="IPR011679">
    <property type="entry name" value="ERp29_C"/>
</dbReference>
<evidence type="ECO:0000256" key="2">
    <source>
        <dbReference type="ARBA" id="ARBA00006347"/>
    </source>
</evidence>
<feature type="domain" description="Thioredoxin" evidence="11">
    <location>
        <begin position="166"/>
        <end position="255"/>
    </location>
</feature>
<dbReference type="InterPro" id="IPR051063">
    <property type="entry name" value="PDI"/>
</dbReference>
<dbReference type="PANTHER" id="PTHR45672:SF11">
    <property type="entry name" value="PROTEIN DISULFIDE-ISOMERASE C17H9.14C"/>
    <property type="match status" value="1"/>
</dbReference>
<dbReference type="SUPFAM" id="SSF52833">
    <property type="entry name" value="Thioredoxin-like"/>
    <property type="match status" value="2"/>
</dbReference>
<dbReference type="InterPro" id="IPR036356">
    <property type="entry name" value="ERp29_C_sf"/>
</dbReference>
<feature type="signal peptide" evidence="10">
    <location>
        <begin position="1"/>
        <end position="24"/>
    </location>
</feature>
<dbReference type="CDD" id="cd02998">
    <property type="entry name" value="PDI_a_ERp38"/>
    <property type="match status" value="2"/>
</dbReference>
<evidence type="ECO:0000256" key="7">
    <source>
        <dbReference type="ARBA" id="ARBA00023235"/>
    </source>
</evidence>
<dbReference type="CDD" id="cd00238">
    <property type="entry name" value="ERp29c"/>
    <property type="match status" value="1"/>
</dbReference>
<evidence type="ECO:0000313" key="13">
    <source>
        <dbReference type="Proteomes" id="UP001151582"/>
    </source>
</evidence>
<dbReference type="GO" id="GO:0003756">
    <property type="term" value="F:protein disulfide isomerase activity"/>
    <property type="evidence" value="ECO:0007669"/>
    <property type="project" value="UniProtKB-EC"/>
</dbReference>
<feature type="domain" description="Thioredoxin" evidence="11">
    <location>
        <begin position="10"/>
        <end position="165"/>
    </location>
</feature>
<dbReference type="NCBIfam" id="TIGR01126">
    <property type="entry name" value="pdi_dom"/>
    <property type="match status" value="2"/>
</dbReference>
<comment type="similarity">
    <text evidence="2 9">Belongs to the protein disulfide isomerase family.</text>
</comment>
<dbReference type="PROSITE" id="PS00194">
    <property type="entry name" value="THIOREDOXIN_1"/>
    <property type="match status" value="2"/>
</dbReference>
<evidence type="ECO:0000256" key="5">
    <source>
        <dbReference type="ARBA" id="ARBA00022737"/>
    </source>
</evidence>
<comment type="caution">
    <text evidence="12">The sequence shown here is derived from an EMBL/GenBank/DDBJ whole genome shotgun (WGS) entry which is preliminary data.</text>
</comment>
<comment type="catalytic activity">
    <reaction evidence="1">
        <text>Catalyzes the rearrangement of -S-S- bonds in proteins.</text>
        <dbReference type="EC" id="5.3.4.1"/>
    </reaction>
</comment>
<dbReference type="GO" id="GO:0005783">
    <property type="term" value="C:endoplasmic reticulum"/>
    <property type="evidence" value="ECO:0007669"/>
    <property type="project" value="InterPro"/>
</dbReference>
<dbReference type="Pfam" id="PF07749">
    <property type="entry name" value="ERp29"/>
    <property type="match status" value="1"/>
</dbReference>
<dbReference type="OrthoDB" id="10264505at2759"/>
<dbReference type="PRINTS" id="PR00421">
    <property type="entry name" value="THIOREDOXIN"/>
</dbReference>
<evidence type="ECO:0000256" key="6">
    <source>
        <dbReference type="ARBA" id="ARBA00023157"/>
    </source>
</evidence>
<reference evidence="12" key="1">
    <citation type="submission" date="2022-07" db="EMBL/GenBank/DDBJ databases">
        <title>Phylogenomic reconstructions and comparative analyses of Kickxellomycotina fungi.</title>
        <authorList>
            <person name="Reynolds N.K."/>
            <person name="Stajich J.E."/>
            <person name="Barry K."/>
            <person name="Grigoriev I.V."/>
            <person name="Crous P."/>
            <person name="Smith M.E."/>
        </authorList>
    </citation>
    <scope>NUCLEOTIDE SEQUENCE</scope>
    <source>
        <strain evidence="12">RSA 567</strain>
    </source>
</reference>
<accession>A0A9W8EEV2</accession>
<gene>
    <name evidence="12" type="ORF">H4R34_000292</name>
</gene>
<organism evidence="12 13">
    <name type="scientific">Dimargaris verticillata</name>
    <dbReference type="NCBI Taxonomy" id="2761393"/>
    <lineage>
        <taxon>Eukaryota</taxon>
        <taxon>Fungi</taxon>
        <taxon>Fungi incertae sedis</taxon>
        <taxon>Zoopagomycota</taxon>
        <taxon>Kickxellomycotina</taxon>
        <taxon>Dimargaritomycetes</taxon>
        <taxon>Dimargaritales</taxon>
        <taxon>Dimargaritaceae</taxon>
        <taxon>Dimargaris</taxon>
    </lineage>
</organism>
<evidence type="ECO:0000256" key="10">
    <source>
        <dbReference type="SAM" id="SignalP"/>
    </source>
</evidence>
<dbReference type="SUPFAM" id="SSF47933">
    <property type="entry name" value="ERP29 C domain-like"/>
    <property type="match status" value="1"/>
</dbReference>
<dbReference type="Pfam" id="PF00085">
    <property type="entry name" value="Thioredoxin"/>
    <property type="match status" value="2"/>
</dbReference>
<evidence type="ECO:0000259" key="11">
    <source>
        <dbReference type="PROSITE" id="PS51352"/>
    </source>
</evidence>
<dbReference type="GO" id="GO:0006457">
    <property type="term" value="P:protein folding"/>
    <property type="evidence" value="ECO:0007669"/>
    <property type="project" value="TreeGrafter"/>
</dbReference>
<keyword evidence="8" id="KW-0676">Redox-active center</keyword>
<evidence type="ECO:0000256" key="8">
    <source>
        <dbReference type="ARBA" id="ARBA00023284"/>
    </source>
</evidence>
<evidence type="ECO:0000256" key="1">
    <source>
        <dbReference type="ARBA" id="ARBA00001182"/>
    </source>
</evidence>
<proteinExistence type="inferred from homology"/>
<keyword evidence="5" id="KW-0677">Repeat</keyword>
<evidence type="ECO:0000256" key="4">
    <source>
        <dbReference type="ARBA" id="ARBA00022729"/>
    </source>
</evidence>
<dbReference type="EMBL" id="JANBQB010000006">
    <property type="protein sequence ID" value="KAJ1985035.1"/>
    <property type="molecule type" value="Genomic_DNA"/>
</dbReference>
<sequence>MLKPTVYALLAVLAVLMTVAVSSADSHVVDLDDTNFDHYVDGSKPVFVEFYAPWCGHCKTLAPIYEQLATAFAHAKQQVIIARIDADSHRRIGTRYGVQGFPTLKLFKTDLKNPIDYNKGRDLNSLAQFVTDQTGVAAQIAKEKSHVRALTTDAFDKVALDPAKGVLVEFYAPWCGHCKSLAPIYEKVAQAYENEPECLVTKVDATEESGLGTRFDIQGYPTIKFFPKGADSVPIEYDGGRTEADFVNFLNEHCGTKRLPGGGLSTDAGVVALMNEFAQEYLHAAESGRQKVLEKASQAAQKISNKSAEYYVKVMKKLQSNKDFISNELNRIQKILGQQKLSGVSLDSFKIRENILNIFRRESEPVLASADHEEL</sequence>
<dbReference type="InterPro" id="IPR005788">
    <property type="entry name" value="PDI_thioredoxin-like_dom"/>
</dbReference>
<keyword evidence="6" id="KW-1015">Disulfide bond</keyword>